<dbReference type="OrthoDB" id="1026460at2759"/>
<feature type="region of interest" description="Disordered" evidence="1">
    <location>
        <begin position="160"/>
        <end position="213"/>
    </location>
</feature>
<sequence>MPASYAAAKTVVFWDIEDCKIPVGLSAGEVSKNIRTSLANKGYHGTVEIRAYGESRDDLVSTGIKLYHFPTENKDARDKQILVDVYFWAVDNPERANVMLIMGDISQEDSLITVLHSLKSENYNVLLAQHQNASAVLLTFATSLWLWASLSVGGMPIEQSGTSQSVDNTNSACSESSQNVAPSPTCVTPSVVAPSPTRVTPCGRSRRNRRSKR</sequence>
<protein>
    <recommendedName>
        <fullName evidence="2">NYN domain-containing protein</fullName>
    </recommendedName>
</protein>
<evidence type="ECO:0000313" key="3">
    <source>
        <dbReference type="EMBL" id="VVA92812.1"/>
    </source>
</evidence>
<feature type="compositionally biased region" description="Polar residues" evidence="1">
    <location>
        <begin position="160"/>
        <end position="188"/>
    </location>
</feature>
<accession>A0A565ATY0</accession>
<reference evidence="3" key="1">
    <citation type="submission" date="2019-07" db="EMBL/GenBank/DDBJ databases">
        <authorList>
            <person name="Dittberner H."/>
        </authorList>
    </citation>
    <scope>NUCLEOTIDE SEQUENCE [LARGE SCALE GENOMIC DNA]</scope>
</reference>
<proteinExistence type="predicted"/>
<organism evidence="3 4">
    <name type="scientific">Arabis nemorensis</name>
    <dbReference type="NCBI Taxonomy" id="586526"/>
    <lineage>
        <taxon>Eukaryota</taxon>
        <taxon>Viridiplantae</taxon>
        <taxon>Streptophyta</taxon>
        <taxon>Embryophyta</taxon>
        <taxon>Tracheophyta</taxon>
        <taxon>Spermatophyta</taxon>
        <taxon>Magnoliopsida</taxon>
        <taxon>eudicotyledons</taxon>
        <taxon>Gunneridae</taxon>
        <taxon>Pentapetalae</taxon>
        <taxon>rosids</taxon>
        <taxon>malvids</taxon>
        <taxon>Brassicales</taxon>
        <taxon>Brassicaceae</taxon>
        <taxon>Arabideae</taxon>
        <taxon>Arabis</taxon>
    </lineage>
</organism>
<dbReference type="InterPro" id="IPR024768">
    <property type="entry name" value="Marf1"/>
</dbReference>
<dbReference type="EMBL" id="CABITT030000001">
    <property type="protein sequence ID" value="VVA92812.1"/>
    <property type="molecule type" value="Genomic_DNA"/>
</dbReference>
<dbReference type="PANTHER" id="PTHR14379">
    <property type="entry name" value="LIMKAIN B LKAP"/>
    <property type="match status" value="1"/>
</dbReference>
<dbReference type="Pfam" id="PF01936">
    <property type="entry name" value="NYN"/>
    <property type="match status" value="1"/>
</dbReference>
<gene>
    <name evidence="3" type="ORF">ANE_LOCUS3257</name>
</gene>
<feature type="compositionally biased region" description="Basic residues" evidence="1">
    <location>
        <begin position="204"/>
        <end position="213"/>
    </location>
</feature>
<evidence type="ECO:0000256" key="1">
    <source>
        <dbReference type="SAM" id="MobiDB-lite"/>
    </source>
</evidence>
<dbReference type="PANTHER" id="PTHR14379:SF3">
    <property type="entry name" value="MEIOSIS REGULATOR AND MRNA STABILITY FACTOR 1"/>
    <property type="match status" value="1"/>
</dbReference>
<dbReference type="AlphaFoldDB" id="A0A565ATY0"/>
<dbReference type="CDD" id="cd10910">
    <property type="entry name" value="PIN_limkain_b1_N_like"/>
    <property type="match status" value="1"/>
</dbReference>
<dbReference type="GO" id="GO:0004540">
    <property type="term" value="F:RNA nuclease activity"/>
    <property type="evidence" value="ECO:0007669"/>
    <property type="project" value="InterPro"/>
</dbReference>
<evidence type="ECO:0000313" key="4">
    <source>
        <dbReference type="Proteomes" id="UP000489600"/>
    </source>
</evidence>
<dbReference type="Proteomes" id="UP000489600">
    <property type="component" value="Unassembled WGS sequence"/>
</dbReference>
<name>A0A565ATY0_9BRAS</name>
<comment type="caution">
    <text evidence="3">The sequence shown here is derived from an EMBL/GenBank/DDBJ whole genome shotgun (WGS) entry which is preliminary data.</text>
</comment>
<dbReference type="GO" id="GO:0010468">
    <property type="term" value="P:regulation of gene expression"/>
    <property type="evidence" value="ECO:0007669"/>
    <property type="project" value="InterPro"/>
</dbReference>
<keyword evidence="4" id="KW-1185">Reference proteome</keyword>
<dbReference type="GO" id="GO:0005777">
    <property type="term" value="C:peroxisome"/>
    <property type="evidence" value="ECO:0007669"/>
    <property type="project" value="InterPro"/>
</dbReference>
<evidence type="ECO:0000259" key="2">
    <source>
        <dbReference type="Pfam" id="PF01936"/>
    </source>
</evidence>
<feature type="domain" description="NYN" evidence="2">
    <location>
        <begin position="9"/>
        <end position="138"/>
    </location>
</feature>
<dbReference type="InterPro" id="IPR021139">
    <property type="entry name" value="NYN"/>
</dbReference>